<gene>
    <name evidence="7" type="primary">mutS2</name>
    <name evidence="7" type="synonym">rqcU</name>
    <name evidence="11" type="ORF">E6G98_06135</name>
</gene>
<feature type="domain" description="Smr" evidence="10">
    <location>
        <begin position="767"/>
        <end position="842"/>
    </location>
</feature>
<keyword evidence="2 7" id="KW-0547">Nucleotide-binding</keyword>
<evidence type="ECO:0000256" key="9">
    <source>
        <dbReference type="SAM" id="MobiDB-lite"/>
    </source>
</evidence>
<dbReference type="GO" id="GO:0045910">
    <property type="term" value="P:negative regulation of DNA recombination"/>
    <property type="evidence" value="ECO:0007669"/>
    <property type="project" value="InterPro"/>
</dbReference>
<evidence type="ECO:0000256" key="8">
    <source>
        <dbReference type="SAM" id="Coils"/>
    </source>
</evidence>
<dbReference type="GO" id="GO:0140664">
    <property type="term" value="F:ATP-dependent DNA damage sensor activity"/>
    <property type="evidence" value="ECO:0007669"/>
    <property type="project" value="InterPro"/>
</dbReference>
<dbReference type="CDD" id="cd03280">
    <property type="entry name" value="ABC_MutS2"/>
    <property type="match status" value="1"/>
</dbReference>
<comment type="subunit">
    <text evidence="7">Homodimer. Binds to stalled ribosomes, contacting rRNA.</text>
</comment>
<dbReference type="SMART" id="SM00533">
    <property type="entry name" value="MUTSd"/>
    <property type="match status" value="1"/>
</dbReference>
<protein>
    <recommendedName>
        <fullName evidence="7">Endonuclease MutS2</fullName>
        <ecNumber evidence="7">3.1.-.-</ecNumber>
    </recommendedName>
    <alternativeName>
        <fullName evidence="7">Ribosome-associated protein quality control-upstream factor</fullName>
        <shortName evidence="7">RQC-upstream factor</shortName>
        <shortName evidence="7">RqcU</shortName>
        <ecNumber evidence="7">3.6.4.-</ecNumber>
    </alternativeName>
</protein>
<evidence type="ECO:0000256" key="4">
    <source>
        <dbReference type="ARBA" id="ARBA00022840"/>
    </source>
</evidence>
<evidence type="ECO:0000256" key="1">
    <source>
        <dbReference type="ARBA" id="ARBA00022730"/>
    </source>
</evidence>
<dbReference type="InterPro" id="IPR002625">
    <property type="entry name" value="Smr_dom"/>
</dbReference>
<keyword evidence="7 11" id="KW-0255">Endonuclease</keyword>
<dbReference type="InterPro" id="IPR027417">
    <property type="entry name" value="P-loop_NTPase"/>
</dbReference>
<dbReference type="PIRSF" id="PIRSF005814">
    <property type="entry name" value="MutS_YshD"/>
    <property type="match status" value="1"/>
</dbReference>
<feature type="binding site" evidence="7">
    <location>
        <begin position="351"/>
        <end position="358"/>
    </location>
    <ligand>
        <name>ATP</name>
        <dbReference type="ChEBI" id="CHEBI:30616"/>
    </ligand>
</feature>
<sequence>MSRPRWSAGSPRRSRVDDRTLRLLEFPKIRERVAAYALTAPGRERAGGLQPATDVETVRRSLQETAEAGTLAAEGGVPLRGTTDIRDGLRRAQIGAALEPAELLAMCDTLAVIRECKGFVLAHRERAPLLTDIARGMRTFETLERAIRRTVANDGSVPDTASPDLARIRREQRSAHARIREKLDDLVRGPDARMLQDPLVTTRGDRYVVPVRQEFKGQFPGVLHDQSSSGATAFMEPLAIVPLGNAIRELGIAEREEIIRLLRELVAQVAAETGQISLAYEALGKVDFAVAKALLAQSMRGALPRVRTDGVLRLRRARHPLLGQAGSEPGGGVVPIDVWLGEEFTTLVITGPNTGGKTVTLKTIGLLTLMAQAGLHLPADEGSEINVFPQVFADIGDEQSIEQSLSTFSSHMGAIAGILNQLGDSSSPSPLEGEGRVRGPASALILLDEIGAGTDPTEGVALARSLIEHLHQLGVRTAVTTHYNELKALAYTHPGIQNASVEFDADTLRPTYRLLIGIPGRSNALSIAERLGLDAQIVERARDLLGPEVVAIDRVLSDIEADRKAYEYELAEASRHRQEASALRTRAEQELDRLRAERRLAAARLREEADALLVHARREVEAIVASLRAGSGSQAVQEARARLRHLAEELASKAQVDASPPGEPLAEVTPGQTVYVVPLNRTGTVLAVADSRDEIEVETGAMRVKVRLSALRAPYQLDPQRGLGDQQTGKSSGTGRAAPTAPVSPAPTPIGSGTRAPDLPRPVPTSLSLRGMTVDEAIPILDKYLDEAFVAGLRRVTIVHGKGTGALRKAVHDFLKTHPHVKSYRLGGKGEGETGATIVELDAS</sequence>
<evidence type="ECO:0000259" key="10">
    <source>
        <dbReference type="PROSITE" id="PS50828"/>
    </source>
</evidence>
<dbReference type="SMART" id="SM00463">
    <property type="entry name" value="SMR"/>
    <property type="match status" value="1"/>
</dbReference>
<reference evidence="11 12" key="1">
    <citation type="journal article" date="2019" name="Nat. Microbiol.">
        <title>Mediterranean grassland soil C-N compound turnover is dependent on rainfall and depth, and is mediated by genomically divergent microorganisms.</title>
        <authorList>
            <person name="Diamond S."/>
            <person name="Andeer P.F."/>
            <person name="Li Z."/>
            <person name="Crits-Christoph A."/>
            <person name="Burstein D."/>
            <person name="Anantharaman K."/>
            <person name="Lane K.R."/>
            <person name="Thomas B.C."/>
            <person name="Pan C."/>
            <person name="Northen T.R."/>
            <person name="Banfield J.F."/>
        </authorList>
    </citation>
    <scope>NUCLEOTIDE SEQUENCE [LARGE SCALE GENOMIC DNA]</scope>
    <source>
        <strain evidence="11">NP_1</strain>
    </source>
</reference>
<evidence type="ECO:0000313" key="12">
    <source>
        <dbReference type="Proteomes" id="UP000315217"/>
    </source>
</evidence>
<dbReference type="GO" id="GO:0005524">
    <property type="term" value="F:ATP binding"/>
    <property type="evidence" value="ECO:0007669"/>
    <property type="project" value="UniProtKB-UniRule"/>
</dbReference>
<dbReference type="SUPFAM" id="SSF160443">
    <property type="entry name" value="SMR domain-like"/>
    <property type="match status" value="1"/>
</dbReference>
<dbReference type="Pfam" id="PF01713">
    <property type="entry name" value="Smr"/>
    <property type="match status" value="1"/>
</dbReference>
<dbReference type="EC" id="3.6.4.-" evidence="7"/>
<comment type="function">
    <text evidence="7">Endonuclease that is involved in the suppression of homologous recombination and thus may have a key role in the control of bacterial genetic diversity.</text>
</comment>
<dbReference type="GO" id="GO:0043023">
    <property type="term" value="F:ribosomal large subunit binding"/>
    <property type="evidence" value="ECO:0007669"/>
    <property type="project" value="UniProtKB-UniRule"/>
</dbReference>
<dbReference type="InterPro" id="IPR045076">
    <property type="entry name" value="MutS"/>
</dbReference>
<keyword evidence="6 7" id="KW-0238">DNA-binding</keyword>
<dbReference type="Gene3D" id="3.30.1370.110">
    <property type="match status" value="1"/>
</dbReference>
<feature type="coiled-coil region" evidence="8">
    <location>
        <begin position="556"/>
        <end position="611"/>
    </location>
</feature>
<feature type="compositionally biased region" description="Polar residues" evidence="9">
    <location>
        <begin position="725"/>
        <end position="734"/>
    </location>
</feature>
<dbReference type="InterPro" id="IPR005747">
    <property type="entry name" value="MutS2"/>
</dbReference>
<dbReference type="GO" id="GO:0030983">
    <property type="term" value="F:mismatched DNA binding"/>
    <property type="evidence" value="ECO:0007669"/>
    <property type="project" value="InterPro"/>
</dbReference>
<evidence type="ECO:0000256" key="5">
    <source>
        <dbReference type="ARBA" id="ARBA00022884"/>
    </source>
</evidence>
<evidence type="ECO:0000256" key="7">
    <source>
        <dbReference type="HAMAP-Rule" id="MF_00092"/>
    </source>
</evidence>
<dbReference type="GO" id="GO:0004519">
    <property type="term" value="F:endonuclease activity"/>
    <property type="evidence" value="ECO:0007669"/>
    <property type="project" value="UniProtKB-UniRule"/>
</dbReference>
<accession>A0A537LSQ3</accession>
<evidence type="ECO:0000256" key="3">
    <source>
        <dbReference type="ARBA" id="ARBA00022801"/>
    </source>
</evidence>
<name>A0A537LSQ3_9BACT</name>
<evidence type="ECO:0000256" key="6">
    <source>
        <dbReference type="ARBA" id="ARBA00023125"/>
    </source>
</evidence>
<dbReference type="SUPFAM" id="SSF48334">
    <property type="entry name" value="DNA repair protein MutS, domain III"/>
    <property type="match status" value="1"/>
</dbReference>
<dbReference type="NCBIfam" id="TIGR01069">
    <property type="entry name" value="mutS2"/>
    <property type="match status" value="1"/>
</dbReference>
<dbReference type="InterPro" id="IPR007696">
    <property type="entry name" value="DNA_mismatch_repair_MutS_core"/>
</dbReference>
<dbReference type="GO" id="GO:0072344">
    <property type="term" value="P:rescue of stalled ribosome"/>
    <property type="evidence" value="ECO:0007669"/>
    <property type="project" value="UniProtKB-UniRule"/>
</dbReference>
<dbReference type="Pfam" id="PF20297">
    <property type="entry name" value="MSSS"/>
    <property type="match status" value="1"/>
</dbReference>
<keyword evidence="4 7" id="KW-0067">ATP-binding</keyword>
<feature type="region of interest" description="Disordered" evidence="9">
    <location>
        <begin position="717"/>
        <end position="767"/>
    </location>
</feature>
<dbReference type="PROSITE" id="PS50828">
    <property type="entry name" value="SMR"/>
    <property type="match status" value="1"/>
</dbReference>
<keyword evidence="3 7" id="KW-0378">Hydrolase</keyword>
<dbReference type="PANTHER" id="PTHR48466:SF2">
    <property type="entry name" value="OS10G0509000 PROTEIN"/>
    <property type="match status" value="1"/>
</dbReference>
<comment type="function">
    <text evidence="7">Acts as a ribosome collision sensor, splitting the ribosome into its 2 subunits. Detects stalled/collided 70S ribosomes which it binds and splits by an ATP-hydrolysis driven conformational change. Acts upstream of the ribosome quality control system (RQC), a ribosome-associated complex that mediates the extraction of incompletely synthesized nascent chains from stalled ribosomes and their subsequent degradation. Probably generates substrates for RQC.</text>
</comment>
<dbReference type="AlphaFoldDB" id="A0A537LSQ3"/>
<comment type="caution">
    <text evidence="11">The sequence shown here is derived from an EMBL/GenBank/DDBJ whole genome shotgun (WGS) entry which is preliminary data.</text>
</comment>
<dbReference type="PANTHER" id="PTHR48466">
    <property type="entry name" value="OS10G0509000 PROTEIN-RELATED"/>
    <property type="match status" value="1"/>
</dbReference>
<organism evidence="11 12">
    <name type="scientific">Candidatus Segetimicrobium genomatis</name>
    <dbReference type="NCBI Taxonomy" id="2569760"/>
    <lineage>
        <taxon>Bacteria</taxon>
        <taxon>Bacillati</taxon>
        <taxon>Candidatus Sysuimicrobiota</taxon>
        <taxon>Candidatus Sysuimicrobiia</taxon>
        <taxon>Candidatus Sysuimicrobiales</taxon>
        <taxon>Candidatus Segetimicrobiaceae</taxon>
        <taxon>Candidatus Segetimicrobium</taxon>
    </lineage>
</organism>
<dbReference type="EC" id="3.1.-.-" evidence="7"/>
<dbReference type="Gene3D" id="3.40.50.300">
    <property type="entry name" value="P-loop containing nucleotide triphosphate hydrolases"/>
    <property type="match status" value="1"/>
</dbReference>
<keyword evidence="8" id="KW-0175">Coiled coil</keyword>
<dbReference type="Pfam" id="PF00488">
    <property type="entry name" value="MutS_V"/>
    <property type="match status" value="2"/>
</dbReference>
<proteinExistence type="inferred from homology"/>
<keyword evidence="7" id="KW-0540">Nuclease</keyword>
<dbReference type="FunFam" id="3.40.50.300:FF:000830">
    <property type="entry name" value="Endonuclease MutS2"/>
    <property type="match status" value="1"/>
</dbReference>
<dbReference type="SUPFAM" id="SSF52540">
    <property type="entry name" value="P-loop containing nucleoside triphosphate hydrolases"/>
    <property type="match status" value="1"/>
</dbReference>
<dbReference type="PROSITE" id="PS00486">
    <property type="entry name" value="DNA_MISMATCH_REPAIR_2"/>
    <property type="match status" value="1"/>
</dbReference>
<dbReference type="GO" id="GO:0006298">
    <property type="term" value="P:mismatch repair"/>
    <property type="evidence" value="ECO:0007669"/>
    <property type="project" value="InterPro"/>
</dbReference>
<dbReference type="InterPro" id="IPR046893">
    <property type="entry name" value="MSSS"/>
</dbReference>
<dbReference type="EMBL" id="VBAI01000081">
    <property type="protein sequence ID" value="TMJ11026.1"/>
    <property type="molecule type" value="Genomic_DNA"/>
</dbReference>
<comment type="similarity">
    <text evidence="7">Belongs to the DNA mismatch repair MutS family. MutS2 subfamily.</text>
</comment>
<keyword evidence="1 7" id="KW-0699">rRNA-binding</keyword>
<dbReference type="InterPro" id="IPR000432">
    <property type="entry name" value="DNA_mismatch_repair_MutS_C"/>
</dbReference>
<dbReference type="InterPro" id="IPR036187">
    <property type="entry name" value="DNA_mismatch_repair_MutS_sf"/>
</dbReference>
<dbReference type="SMART" id="SM00534">
    <property type="entry name" value="MUTSac"/>
    <property type="match status" value="1"/>
</dbReference>
<dbReference type="GO" id="GO:0019843">
    <property type="term" value="F:rRNA binding"/>
    <property type="evidence" value="ECO:0007669"/>
    <property type="project" value="UniProtKB-UniRule"/>
</dbReference>
<evidence type="ECO:0000256" key="2">
    <source>
        <dbReference type="ARBA" id="ARBA00022741"/>
    </source>
</evidence>
<evidence type="ECO:0000313" key="11">
    <source>
        <dbReference type="EMBL" id="TMJ11026.1"/>
    </source>
</evidence>
<dbReference type="GO" id="GO:0016887">
    <property type="term" value="F:ATP hydrolysis activity"/>
    <property type="evidence" value="ECO:0007669"/>
    <property type="project" value="InterPro"/>
</dbReference>
<keyword evidence="5 7" id="KW-0694">RNA-binding</keyword>
<dbReference type="Proteomes" id="UP000315217">
    <property type="component" value="Unassembled WGS sequence"/>
</dbReference>
<dbReference type="HAMAP" id="MF_00092">
    <property type="entry name" value="MutS2"/>
    <property type="match status" value="1"/>
</dbReference>
<dbReference type="InterPro" id="IPR036063">
    <property type="entry name" value="Smr_dom_sf"/>
</dbReference>